<evidence type="ECO:0000313" key="3">
    <source>
        <dbReference type="Proteomes" id="UP001139207"/>
    </source>
</evidence>
<dbReference type="AlphaFoldDB" id="A0A9X1WKE8"/>
<feature type="transmembrane region" description="Helical" evidence="1">
    <location>
        <begin position="71"/>
        <end position="92"/>
    </location>
</feature>
<organism evidence="2 3">
    <name type="scientific">Corynebacterium kalidii</name>
    <dbReference type="NCBI Taxonomy" id="2931982"/>
    <lineage>
        <taxon>Bacteria</taxon>
        <taxon>Bacillati</taxon>
        <taxon>Actinomycetota</taxon>
        <taxon>Actinomycetes</taxon>
        <taxon>Mycobacteriales</taxon>
        <taxon>Corynebacteriaceae</taxon>
        <taxon>Corynebacterium</taxon>
    </lineage>
</organism>
<feature type="transmembrane region" description="Helical" evidence="1">
    <location>
        <begin position="161"/>
        <end position="182"/>
    </location>
</feature>
<evidence type="ECO:0000256" key="1">
    <source>
        <dbReference type="SAM" id="Phobius"/>
    </source>
</evidence>
<feature type="transmembrane region" description="Helical" evidence="1">
    <location>
        <begin position="260"/>
        <end position="280"/>
    </location>
</feature>
<proteinExistence type="predicted"/>
<feature type="transmembrane region" description="Helical" evidence="1">
    <location>
        <begin position="194"/>
        <end position="216"/>
    </location>
</feature>
<dbReference type="PIRSF" id="PIRSF009160">
    <property type="entry name" value="UCP009160"/>
    <property type="match status" value="1"/>
</dbReference>
<dbReference type="PANTHER" id="PTHR41282">
    <property type="entry name" value="CONSERVED TRANSMEMBRANE PROTEIN-RELATED"/>
    <property type="match status" value="1"/>
</dbReference>
<dbReference type="Pfam" id="PF12811">
    <property type="entry name" value="BaxI_1"/>
    <property type="match status" value="1"/>
</dbReference>
<accession>A0A9X1WKE8</accession>
<dbReference type="EMBL" id="JALIEA010000017">
    <property type="protein sequence ID" value="MCJ7859177.1"/>
    <property type="molecule type" value="Genomic_DNA"/>
</dbReference>
<comment type="caution">
    <text evidence="2">The sequence shown here is derived from an EMBL/GenBank/DDBJ whole genome shotgun (WGS) entry which is preliminary data.</text>
</comment>
<keyword evidence="3" id="KW-1185">Reference proteome</keyword>
<keyword evidence="1" id="KW-0472">Membrane</keyword>
<dbReference type="RefSeq" id="WP_244804912.1">
    <property type="nucleotide sequence ID" value="NZ_JALIEA010000017.1"/>
</dbReference>
<feature type="transmembrane region" description="Helical" evidence="1">
    <location>
        <begin position="98"/>
        <end position="121"/>
    </location>
</feature>
<protein>
    <submittedName>
        <fullName evidence="2">Bax inhibitor-1/YccA family protein</fullName>
    </submittedName>
</protein>
<evidence type="ECO:0000313" key="2">
    <source>
        <dbReference type="EMBL" id="MCJ7859177.1"/>
    </source>
</evidence>
<keyword evidence="1" id="KW-1133">Transmembrane helix</keyword>
<reference evidence="2" key="1">
    <citation type="submission" date="2022-04" db="EMBL/GenBank/DDBJ databases">
        <title>Corynebacterium kalidii LD5P10.</title>
        <authorList>
            <person name="Sun J.Q."/>
        </authorList>
    </citation>
    <scope>NUCLEOTIDE SEQUENCE</scope>
    <source>
        <strain evidence="2">LD5P10</strain>
    </source>
</reference>
<feature type="transmembrane region" description="Helical" evidence="1">
    <location>
        <begin position="128"/>
        <end position="149"/>
    </location>
</feature>
<keyword evidence="1" id="KW-0812">Transmembrane</keyword>
<dbReference type="InterPro" id="IPR010539">
    <property type="entry name" value="BaxI_1-like"/>
</dbReference>
<sequence>MRSSNPFMSSLAQAEGTAQGQRGQSAAYQQGYQAAGGQWGQQAQYGETYQQSPNFGAPAGAADRPMTIDDVVTKTGITLAVIVVLAALNYMIGQSNPSLAMGLTFVGAIGGLIAVLVSAFGKKYGSPVITLVYAAFEGLFVGGFTYMFTDVAVGGGNAGAMIFQAVLGTMGVFAGMLVVYKTGAIRVTPKFTKMLVGAMIGVLVLVLGNLVVTLFTGEQTMLRDGGPIAIIFSLVCIVLAALSFLADFDQADKLIRAGAPSRYAWGVALGLAVTLVWLYTEILRLLSYFNRD</sequence>
<feature type="transmembrane region" description="Helical" evidence="1">
    <location>
        <begin position="228"/>
        <end position="248"/>
    </location>
</feature>
<dbReference type="PANTHER" id="PTHR41282:SF1">
    <property type="entry name" value="CONSERVED TRANSMEMBRANE PROTEIN-RELATED"/>
    <property type="match status" value="1"/>
</dbReference>
<gene>
    <name evidence="2" type="ORF">MUN33_10725</name>
</gene>
<dbReference type="Proteomes" id="UP001139207">
    <property type="component" value="Unassembled WGS sequence"/>
</dbReference>
<name>A0A9X1WKE8_9CORY</name>